<gene>
    <name evidence="2" type="ORF">SAMN05216219_1622</name>
</gene>
<protein>
    <submittedName>
        <fullName evidence="2">Uncharacterized protein</fullName>
    </submittedName>
</protein>
<feature type="compositionally biased region" description="Basic and acidic residues" evidence="1">
    <location>
        <begin position="1"/>
        <end position="27"/>
    </location>
</feature>
<reference evidence="3" key="1">
    <citation type="submission" date="2016-10" db="EMBL/GenBank/DDBJ databases">
        <authorList>
            <person name="Varghese N."/>
            <person name="Submissions S."/>
        </authorList>
    </citation>
    <scope>NUCLEOTIDE SEQUENCE [LARGE SCALE GENOMIC DNA]</scope>
    <source>
        <strain evidence="3">CGMCC 1.11101</strain>
    </source>
</reference>
<dbReference type="EMBL" id="FOVM01000004">
    <property type="protein sequence ID" value="SFN67580.1"/>
    <property type="molecule type" value="Genomic_DNA"/>
</dbReference>
<dbReference type="Proteomes" id="UP000198867">
    <property type="component" value="Unassembled WGS sequence"/>
</dbReference>
<name>A0A1I5AYX8_9MICO</name>
<dbReference type="RefSeq" id="WP_090710401.1">
    <property type="nucleotide sequence ID" value="NZ_FOVM01000004.1"/>
</dbReference>
<organism evidence="2 3">
    <name type="scientific">Mycetocola miduiensis</name>
    <dbReference type="NCBI Taxonomy" id="995034"/>
    <lineage>
        <taxon>Bacteria</taxon>
        <taxon>Bacillati</taxon>
        <taxon>Actinomycetota</taxon>
        <taxon>Actinomycetes</taxon>
        <taxon>Micrococcales</taxon>
        <taxon>Microbacteriaceae</taxon>
        <taxon>Mycetocola</taxon>
    </lineage>
</organism>
<accession>A0A1I5AYX8</accession>
<evidence type="ECO:0000256" key="1">
    <source>
        <dbReference type="SAM" id="MobiDB-lite"/>
    </source>
</evidence>
<dbReference type="AlphaFoldDB" id="A0A1I5AYX8"/>
<proteinExistence type="predicted"/>
<evidence type="ECO:0000313" key="2">
    <source>
        <dbReference type="EMBL" id="SFN67580.1"/>
    </source>
</evidence>
<dbReference type="OrthoDB" id="5125169at2"/>
<evidence type="ECO:0000313" key="3">
    <source>
        <dbReference type="Proteomes" id="UP000198867"/>
    </source>
</evidence>
<feature type="compositionally biased region" description="Pro residues" evidence="1">
    <location>
        <begin position="114"/>
        <end position="123"/>
    </location>
</feature>
<keyword evidence="3" id="KW-1185">Reference proteome</keyword>
<sequence length="123" mass="12669">MSDSRDFDEQVKITDADRDVSGADRMESGVPAGSTSADATGDDNRGVLGDVAHPFDQTNGILDSYDETHPGDVTGESPSEYAASAGPVGDDASRTGTDQAGTGDSYLDDDTRVAPPPLPPARP</sequence>
<feature type="region of interest" description="Disordered" evidence="1">
    <location>
        <begin position="1"/>
        <end position="123"/>
    </location>
</feature>